<organism evidence="1 2">
    <name type="scientific">Bombiscardovia apis</name>
    <dbReference type="NCBI Taxonomy" id="2932182"/>
    <lineage>
        <taxon>Bacteria</taxon>
        <taxon>Bacillati</taxon>
        <taxon>Actinomycetota</taxon>
        <taxon>Actinomycetes</taxon>
        <taxon>Bifidobacteriales</taxon>
        <taxon>Bifidobacteriaceae</taxon>
        <taxon>Bombiscardovia</taxon>
    </lineage>
</organism>
<dbReference type="Proteomes" id="UP001321748">
    <property type="component" value="Chromosome"/>
</dbReference>
<gene>
    <name evidence="1" type="ORF">KIMH_14640</name>
</gene>
<dbReference type="EMBL" id="AP026800">
    <property type="protein sequence ID" value="BDR55353.1"/>
    <property type="molecule type" value="Genomic_DNA"/>
</dbReference>
<keyword evidence="2" id="KW-1185">Reference proteome</keyword>
<sequence length="269" mass="28394">MVFLSACAGAGLTTLLVMCALTLRERGHACALMDMDVEAGGMDVVLGLEADSGLRLSDVEAPLGRIDSAALDHELPKWEAMSVLSCDPWNGATPQWWDVEAALGALGRGHELVLVDAAGGQCMGQVGLLAGQPCVLLVELSVLGLARTRVLLRRLAQGMEREDEAMGKLGERGGIAGKVLLVGIEPRGFKGAPPVSQAEAEEFLGRSFLGCVRPQAQLAADVLAGMGIERPPRAYRKPLAALAERIEAEIGLEAPAPARRSFWPKAGKR</sequence>
<evidence type="ECO:0000313" key="1">
    <source>
        <dbReference type="EMBL" id="BDR55353.1"/>
    </source>
</evidence>
<accession>A0ABN6SJ30</accession>
<dbReference type="SUPFAM" id="SSF52540">
    <property type="entry name" value="P-loop containing nucleoside triphosphate hydrolases"/>
    <property type="match status" value="1"/>
</dbReference>
<proteinExistence type="predicted"/>
<dbReference type="InterPro" id="IPR027417">
    <property type="entry name" value="P-loop_NTPase"/>
</dbReference>
<dbReference type="Gene3D" id="3.40.50.300">
    <property type="entry name" value="P-loop containing nucleotide triphosphate hydrolases"/>
    <property type="match status" value="1"/>
</dbReference>
<evidence type="ECO:0000313" key="2">
    <source>
        <dbReference type="Proteomes" id="UP001321748"/>
    </source>
</evidence>
<name>A0ABN6SJ30_9BIFI</name>
<protein>
    <submittedName>
        <fullName evidence="1">Uncharacterized protein</fullName>
    </submittedName>
</protein>
<reference evidence="1 2" key="1">
    <citation type="journal article" date="2023" name="Microbiol. Spectr.">
        <title>Symbiosis of Carpenter Bees with Uncharacterized Lactic Acid Bacteria Showing NAD Auxotrophy.</title>
        <authorList>
            <person name="Kawasaki S."/>
            <person name="Ozawa K."/>
            <person name="Mori T."/>
            <person name="Yamamoto A."/>
            <person name="Ito M."/>
            <person name="Ohkuma M."/>
            <person name="Sakamoto M."/>
            <person name="Matsutani M."/>
        </authorList>
    </citation>
    <scope>NUCLEOTIDE SEQUENCE [LARGE SCALE GENOMIC DNA]</scope>
    <source>
        <strain evidence="1 2">KimH</strain>
    </source>
</reference>